<name>L0JY94_9EURY</name>
<protein>
    <submittedName>
        <fullName evidence="1">Uncharacterized protein</fullName>
    </submittedName>
</protein>
<reference evidence="1 2" key="1">
    <citation type="submission" date="2012-11" db="EMBL/GenBank/DDBJ databases">
        <title>FINISHED of Natronococcus occultus SP4, DSM 3396.</title>
        <authorList>
            <consortium name="DOE Joint Genome Institute"/>
            <person name="Eisen J."/>
            <person name="Huntemann M."/>
            <person name="Wei C.-L."/>
            <person name="Han J."/>
            <person name="Detter J.C."/>
            <person name="Han C."/>
            <person name="Tapia R."/>
            <person name="Chen A."/>
            <person name="Kyrpides N."/>
            <person name="Mavromatis K."/>
            <person name="Markowitz V."/>
            <person name="Szeto E."/>
            <person name="Ivanova N."/>
            <person name="Mikhailova N."/>
            <person name="Ovchinnikova G."/>
            <person name="Pagani I."/>
            <person name="Pati A."/>
            <person name="Goodwin L."/>
            <person name="Nordberg H.P."/>
            <person name="Cantor M.N."/>
            <person name="Hua S.X."/>
            <person name="Woyke T."/>
            <person name="Eisen J."/>
            <person name="Klenk H.-P."/>
            <person name="Klenk H.-P."/>
        </authorList>
    </citation>
    <scope>NUCLEOTIDE SEQUENCE [LARGE SCALE GENOMIC DNA]</scope>
    <source>
        <strain evidence="1 2">SP4</strain>
    </source>
</reference>
<gene>
    <name evidence="1" type="ORF">Natoc_1261</name>
</gene>
<dbReference type="Proteomes" id="UP000010878">
    <property type="component" value="Chromosome"/>
</dbReference>
<dbReference type="KEGG" id="nou:Natoc_1261"/>
<dbReference type="GeneID" id="14402783"/>
<keyword evidence="2" id="KW-1185">Reference proteome</keyword>
<proteinExistence type="predicted"/>
<accession>L0JY94</accession>
<dbReference type="EMBL" id="CP003929">
    <property type="protein sequence ID" value="AGB37089.1"/>
    <property type="molecule type" value="Genomic_DNA"/>
</dbReference>
<organism evidence="1 2">
    <name type="scientific">Natronococcus occultus SP4</name>
    <dbReference type="NCBI Taxonomy" id="694430"/>
    <lineage>
        <taxon>Archaea</taxon>
        <taxon>Methanobacteriati</taxon>
        <taxon>Methanobacteriota</taxon>
        <taxon>Stenosarchaea group</taxon>
        <taxon>Halobacteria</taxon>
        <taxon>Halobacteriales</taxon>
        <taxon>Natrialbaceae</taxon>
        <taxon>Natronococcus</taxon>
    </lineage>
</organism>
<dbReference type="RefSeq" id="WP_015320540.1">
    <property type="nucleotide sequence ID" value="NC_019974.1"/>
</dbReference>
<evidence type="ECO:0000313" key="2">
    <source>
        <dbReference type="Proteomes" id="UP000010878"/>
    </source>
</evidence>
<dbReference type="HOGENOM" id="CLU_2140271_0_0_2"/>
<dbReference type="AlphaFoldDB" id="L0JY94"/>
<evidence type="ECO:0000313" key="1">
    <source>
        <dbReference type="EMBL" id="AGB37089.1"/>
    </source>
</evidence>
<dbReference type="eggNOG" id="arCOG02808">
    <property type="taxonomic scope" value="Archaea"/>
</dbReference>
<sequence>METADRFRTLLPAVDLPAMTVARDCVVEADSQHEIVVRKRLARTVLDRRGYRKLVEEMLASGNCELSVSEREISPEAVHENKSVMSRETKCTACRPVLGEMRLEWFEGRPSS</sequence>